<dbReference type="InParanoid" id="F4R5V3"/>
<evidence type="ECO:0000256" key="4">
    <source>
        <dbReference type="ARBA" id="ARBA00023136"/>
    </source>
</evidence>
<dbReference type="EMBL" id="GL883091">
    <property type="protein sequence ID" value="EGG12104.1"/>
    <property type="molecule type" value="Genomic_DNA"/>
</dbReference>
<evidence type="ECO:0000256" key="3">
    <source>
        <dbReference type="ARBA" id="ARBA00022989"/>
    </source>
</evidence>
<evidence type="ECO:0000256" key="1">
    <source>
        <dbReference type="ARBA" id="ARBA00004141"/>
    </source>
</evidence>
<comment type="subcellular location">
    <subcellularLocation>
        <location evidence="1">Membrane</location>
        <topology evidence="1">Multi-pass membrane protein</topology>
    </subcellularLocation>
</comment>
<evidence type="ECO:0000313" key="6">
    <source>
        <dbReference type="EMBL" id="EGG12104.1"/>
    </source>
</evidence>
<name>F4R5V3_MELLP</name>
<dbReference type="OrthoDB" id="74314at2759"/>
<evidence type="ECO:0000313" key="7">
    <source>
        <dbReference type="Proteomes" id="UP000001072"/>
    </source>
</evidence>
<dbReference type="InterPro" id="IPR052816">
    <property type="entry name" value="Peroxisomal_Membrane_PEX28-32"/>
</dbReference>
<proteinExistence type="predicted"/>
<keyword evidence="7" id="KW-1185">Reference proteome</keyword>
<dbReference type="GeneID" id="18929326"/>
<dbReference type="STRING" id="747676.F4R5V3"/>
<protein>
    <submittedName>
        <fullName evidence="6">Uncharacterized protein</fullName>
    </submittedName>
</protein>
<dbReference type="Proteomes" id="UP000001072">
    <property type="component" value="Unassembled WGS sequence"/>
</dbReference>
<dbReference type="GO" id="GO:0007031">
    <property type="term" value="P:peroxisome organization"/>
    <property type="evidence" value="ECO:0007669"/>
    <property type="project" value="TreeGrafter"/>
</dbReference>
<dbReference type="VEuPathDB" id="FungiDB:MELLADRAFT_59314"/>
<dbReference type="HOGENOM" id="CLU_1421690_0_0_1"/>
<keyword evidence="4 5" id="KW-0472">Membrane</keyword>
<reference evidence="7" key="1">
    <citation type="journal article" date="2011" name="Proc. Natl. Acad. Sci. U.S.A.">
        <title>Obligate biotrophy features unraveled by the genomic analysis of rust fungi.</title>
        <authorList>
            <person name="Duplessis S."/>
            <person name="Cuomo C.A."/>
            <person name="Lin Y.-C."/>
            <person name="Aerts A."/>
            <person name="Tisserant E."/>
            <person name="Veneault-Fourrey C."/>
            <person name="Joly D.L."/>
            <person name="Hacquard S."/>
            <person name="Amselem J."/>
            <person name="Cantarel B.L."/>
            <person name="Chiu R."/>
            <person name="Coutinho P.M."/>
            <person name="Feau N."/>
            <person name="Field M."/>
            <person name="Frey P."/>
            <person name="Gelhaye E."/>
            <person name="Goldberg J."/>
            <person name="Grabherr M.G."/>
            <person name="Kodira C.D."/>
            <person name="Kohler A."/>
            <person name="Kuees U."/>
            <person name="Lindquist E.A."/>
            <person name="Lucas S.M."/>
            <person name="Mago R."/>
            <person name="Mauceli E."/>
            <person name="Morin E."/>
            <person name="Murat C."/>
            <person name="Pangilinan J.L."/>
            <person name="Park R."/>
            <person name="Pearson M."/>
            <person name="Quesneville H."/>
            <person name="Rouhier N."/>
            <person name="Sakthikumar S."/>
            <person name="Salamov A.A."/>
            <person name="Schmutz J."/>
            <person name="Selles B."/>
            <person name="Shapiro H."/>
            <person name="Tanguay P."/>
            <person name="Tuskan G.A."/>
            <person name="Henrissat B."/>
            <person name="Van de Peer Y."/>
            <person name="Rouze P."/>
            <person name="Ellis J.G."/>
            <person name="Dodds P.N."/>
            <person name="Schein J.E."/>
            <person name="Zhong S."/>
            <person name="Hamelin R.C."/>
            <person name="Grigoriev I.V."/>
            <person name="Szabo L.J."/>
            <person name="Martin F."/>
        </authorList>
    </citation>
    <scope>NUCLEOTIDE SEQUENCE [LARGE SCALE GENOMIC DNA]</scope>
    <source>
        <strain evidence="7">98AG31 / pathotype 3-4-7</strain>
    </source>
</reference>
<dbReference type="RefSeq" id="XP_007404479.1">
    <property type="nucleotide sequence ID" value="XM_007404417.1"/>
</dbReference>
<organism evidence="7">
    <name type="scientific">Melampsora larici-populina (strain 98AG31 / pathotype 3-4-7)</name>
    <name type="common">Poplar leaf rust fungus</name>
    <dbReference type="NCBI Taxonomy" id="747676"/>
    <lineage>
        <taxon>Eukaryota</taxon>
        <taxon>Fungi</taxon>
        <taxon>Dikarya</taxon>
        <taxon>Basidiomycota</taxon>
        <taxon>Pucciniomycotina</taxon>
        <taxon>Pucciniomycetes</taxon>
        <taxon>Pucciniales</taxon>
        <taxon>Melampsoraceae</taxon>
        <taxon>Melampsora</taxon>
    </lineage>
</organism>
<accession>F4R5V3</accession>
<feature type="transmembrane region" description="Helical" evidence="5">
    <location>
        <begin position="98"/>
        <end position="117"/>
    </location>
</feature>
<keyword evidence="3 5" id="KW-1133">Transmembrane helix</keyword>
<dbReference type="GO" id="GO:0005778">
    <property type="term" value="C:peroxisomal membrane"/>
    <property type="evidence" value="ECO:0007669"/>
    <property type="project" value="TreeGrafter"/>
</dbReference>
<feature type="transmembrane region" description="Helical" evidence="5">
    <location>
        <begin position="129"/>
        <end position="155"/>
    </location>
</feature>
<dbReference type="eggNOG" id="ENOG502QQTF">
    <property type="taxonomic scope" value="Eukaryota"/>
</dbReference>
<dbReference type="KEGG" id="mlr:MELLADRAFT_59314"/>
<sequence length="191" mass="21106">MPSDNKNESSLSFDLVGSVIASTVLASATSTTLNAASQSHPNQSSPNQASISSNDKESLSLQTTTINFKNFVSKSDPIFWFQDRVEDILTWKDALRTTFWACLWAWLRLSLCLISINHDSILTILLDPFAFLGINPIFFILLPNLAIIAILLSAYPKSNEIDSKEAVINLNEQHDPLPTNEPKEGSVELVI</sequence>
<dbReference type="PANTHER" id="PTHR28304:SF2">
    <property type="entry name" value="PEROXISOMAL MEMBRANE PROTEIN PEX29"/>
    <property type="match status" value="1"/>
</dbReference>
<dbReference type="PANTHER" id="PTHR28304">
    <property type="entry name" value="PEROXISOMAL MEMBRANE PROTEIN PEX29"/>
    <property type="match status" value="1"/>
</dbReference>
<gene>
    <name evidence="6" type="ORF">MELLADRAFT_59314</name>
</gene>
<evidence type="ECO:0000256" key="2">
    <source>
        <dbReference type="ARBA" id="ARBA00022692"/>
    </source>
</evidence>
<keyword evidence="2 5" id="KW-0812">Transmembrane</keyword>
<dbReference type="AlphaFoldDB" id="F4R5V3"/>
<evidence type="ECO:0000256" key="5">
    <source>
        <dbReference type="SAM" id="Phobius"/>
    </source>
</evidence>